<feature type="compositionally biased region" description="Basic and acidic residues" evidence="1">
    <location>
        <begin position="176"/>
        <end position="189"/>
    </location>
</feature>
<evidence type="ECO:0000256" key="2">
    <source>
        <dbReference type="SAM" id="Phobius"/>
    </source>
</evidence>
<keyword evidence="5" id="KW-1185">Reference proteome</keyword>
<comment type="caution">
    <text evidence="4">The sequence shown here is derived from an EMBL/GenBank/DDBJ whole genome shotgun (WGS) entry which is preliminary data.</text>
</comment>
<evidence type="ECO:0000313" key="5">
    <source>
        <dbReference type="Proteomes" id="UP001553843"/>
    </source>
</evidence>
<reference evidence="4 5" key="1">
    <citation type="submission" date="2024-06" db="EMBL/GenBank/DDBJ databases">
        <title>The Natural Products Discovery Center: Release of the First 8490 Sequenced Strains for Exploring Actinobacteria Biosynthetic Diversity.</title>
        <authorList>
            <person name="Kalkreuter E."/>
            <person name="Kautsar S.A."/>
            <person name="Yang D."/>
            <person name="Bader C.D."/>
            <person name="Teijaro C.N."/>
            <person name="Fluegel L."/>
            <person name="Davis C.M."/>
            <person name="Simpson J.R."/>
            <person name="Lauterbach L."/>
            <person name="Steele A.D."/>
            <person name="Gui C."/>
            <person name="Meng S."/>
            <person name="Li G."/>
            <person name="Viehrig K."/>
            <person name="Ye F."/>
            <person name="Su P."/>
            <person name="Kiefer A.F."/>
            <person name="Nichols A."/>
            <person name="Cepeda A.J."/>
            <person name="Yan W."/>
            <person name="Fan B."/>
            <person name="Jiang Y."/>
            <person name="Adhikari A."/>
            <person name="Zheng C.-J."/>
            <person name="Schuster L."/>
            <person name="Cowan T.M."/>
            <person name="Smanski M.J."/>
            <person name="Chevrette M.G."/>
            <person name="De Carvalho L.P.S."/>
            <person name="Shen B."/>
        </authorList>
    </citation>
    <scope>NUCLEOTIDE SEQUENCE [LARGE SCALE GENOMIC DNA]</scope>
    <source>
        <strain evidence="4 5">NPDC047833</strain>
    </source>
</reference>
<dbReference type="EMBL" id="JBEYRS010000006">
    <property type="protein sequence ID" value="MEW2363616.1"/>
    <property type="molecule type" value="Genomic_DNA"/>
</dbReference>
<feature type="region of interest" description="Disordered" evidence="1">
    <location>
        <begin position="1"/>
        <end position="122"/>
    </location>
</feature>
<gene>
    <name evidence="4" type="ORF">AB0887_16915</name>
</gene>
<evidence type="ECO:0000259" key="3">
    <source>
        <dbReference type="PROSITE" id="PS51175"/>
    </source>
</evidence>
<name>A0ABV3LVY1_9ACTN</name>
<evidence type="ECO:0000313" key="4">
    <source>
        <dbReference type="EMBL" id="MEW2363616.1"/>
    </source>
</evidence>
<feature type="compositionally biased region" description="Gly residues" evidence="1">
    <location>
        <begin position="35"/>
        <end position="44"/>
    </location>
</feature>
<dbReference type="InterPro" id="IPR008979">
    <property type="entry name" value="Galactose-bd-like_sf"/>
</dbReference>
<feature type="transmembrane region" description="Helical" evidence="2">
    <location>
        <begin position="130"/>
        <end position="151"/>
    </location>
</feature>
<dbReference type="RefSeq" id="WP_359779063.1">
    <property type="nucleotide sequence ID" value="NZ_JBEYRR010000006.1"/>
</dbReference>
<keyword evidence="2" id="KW-1133">Transmembrane helix</keyword>
<accession>A0ABV3LVY1</accession>
<dbReference type="Gene3D" id="2.60.120.260">
    <property type="entry name" value="Galactose-binding domain-like"/>
    <property type="match status" value="1"/>
</dbReference>
<dbReference type="SUPFAM" id="SSF49785">
    <property type="entry name" value="Galactose-binding domain-like"/>
    <property type="match status" value="1"/>
</dbReference>
<keyword evidence="2" id="KW-0472">Membrane</keyword>
<keyword evidence="2" id="KW-0812">Transmembrane</keyword>
<sequence>MTPGNNGGNTPSAPQGDDDPFGYLYEDGQAAGATPPGGGGGYGYPGPRSSYHHVRAVGDRRPAYGQAQAAQQTYGQQVPQQQPQQGGHGRPNPHYTAPEAQPGGAPVASPQYAPAGGGGGRGRGPNTKGLLIAAIAVVAVVAIGIGAAMLFGGKDEDKGGDAQAGGKPSHATSVEPSEKPAKKPKEKTELPQTDAKALKLEGGTTTASDVPGAKSAGGVYVAGLDKPGARVTWTVNGIPKDGAYTLFVGYGVPGEAAETTLTVNGSQSERKVNMDNFARAEKGAWDKGWTKTYVYVELSKGTNTLTVSCEDGDRCNANLDQFWLKAGHVTG</sequence>
<proteinExistence type="predicted"/>
<dbReference type="PROSITE" id="PS51175">
    <property type="entry name" value="CBM6"/>
    <property type="match status" value="1"/>
</dbReference>
<dbReference type="InterPro" id="IPR005084">
    <property type="entry name" value="CBM6"/>
</dbReference>
<feature type="compositionally biased region" description="Low complexity" evidence="1">
    <location>
        <begin position="63"/>
        <end position="85"/>
    </location>
</feature>
<protein>
    <submittedName>
        <fullName evidence="4">Carbohydrate-binding protein</fullName>
    </submittedName>
</protein>
<dbReference type="Proteomes" id="UP001553843">
    <property type="component" value="Unassembled WGS sequence"/>
</dbReference>
<feature type="region of interest" description="Disordered" evidence="1">
    <location>
        <begin position="157"/>
        <end position="193"/>
    </location>
</feature>
<feature type="domain" description="CBM6" evidence="3">
    <location>
        <begin position="191"/>
        <end position="325"/>
    </location>
</feature>
<evidence type="ECO:0000256" key="1">
    <source>
        <dbReference type="SAM" id="MobiDB-lite"/>
    </source>
</evidence>
<organism evidence="4 5">
    <name type="scientific">Streptomyces huasconensis</name>
    <dbReference type="NCBI Taxonomy" id="1854574"/>
    <lineage>
        <taxon>Bacteria</taxon>
        <taxon>Bacillati</taxon>
        <taxon>Actinomycetota</taxon>
        <taxon>Actinomycetes</taxon>
        <taxon>Kitasatosporales</taxon>
        <taxon>Streptomycetaceae</taxon>
        <taxon>Streptomyces</taxon>
    </lineage>
</organism>